<evidence type="ECO:0000256" key="1">
    <source>
        <dbReference type="SAM" id="MobiDB-lite"/>
    </source>
</evidence>
<feature type="region of interest" description="Disordered" evidence="1">
    <location>
        <begin position="1"/>
        <end position="29"/>
    </location>
</feature>
<gene>
    <name evidence="2" type="ORF">GIB67_034819</name>
</gene>
<feature type="compositionally biased region" description="Basic and acidic residues" evidence="1">
    <location>
        <begin position="12"/>
        <end position="25"/>
    </location>
</feature>
<proteinExistence type="predicted"/>
<name>A0A7J7ME03_9MAGN</name>
<sequence length="61" mass="7200">MASHKRSMKSTKGKEKEKEKEKEKSTPISFIKIIQQSQLQDHKFNKEIPDLGIDLRFIRNT</sequence>
<keyword evidence="3" id="KW-1185">Reference proteome</keyword>
<comment type="caution">
    <text evidence="2">The sequence shown here is derived from an EMBL/GenBank/DDBJ whole genome shotgun (WGS) entry which is preliminary data.</text>
</comment>
<feature type="compositionally biased region" description="Basic residues" evidence="1">
    <location>
        <begin position="1"/>
        <end position="11"/>
    </location>
</feature>
<accession>A0A7J7ME03</accession>
<organism evidence="2 3">
    <name type="scientific">Kingdonia uniflora</name>
    <dbReference type="NCBI Taxonomy" id="39325"/>
    <lineage>
        <taxon>Eukaryota</taxon>
        <taxon>Viridiplantae</taxon>
        <taxon>Streptophyta</taxon>
        <taxon>Embryophyta</taxon>
        <taxon>Tracheophyta</taxon>
        <taxon>Spermatophyta</taxon>
        <taxon>Magnoliopsida</taxon>
        <taxon>Ranunculales</taxon>
        <taxon>Circaeasteraceae</taxon>
        <taxon>Kingdonia</taxon>
    </lineage>
</organism>
<evidence type="ECO:0000313" key="2">
    <source>
        <dbReference type="EMBL" id="KAF6153097.1"/>
    </source>
</evidence>
<dbReference type="AlphaFoldDB" id="A0A7J7ME03"/>
<reference evidence="2 3" key="1">
    <citation type="journal article" date="2020" name="IScience">
        <title>Genome Sequencing of the Endangered Kingdonia uniflora (Circaeasteraceae, Ranunculales) Reveals Potential Mechanisms of Evolutionary Specialization.</title>
        <authorList>
            <person name="Sun Y."/>
            <person name="Deng T."/>
            <person name="Zhang A."/>
            <person name="Moore M.J."/>
            <person name="Landis J.B."/>
            <person name="Lin N."/>
            <person name="Zhang H."/>
            <person name="Zhang X."/>
            <person name="Huang J."/>
            <person name="Zhang X."/>
            <person name="Sun H."/>
            <person name="Wang H."/>
        </authorList>
    </citation>
    <scope>NUCLEOTIDE SEQUENCE [LARGE SCALE GENOMIC DNA]</scope>
    <source>
        <strain evidence="2">TB1705</strain>
        <tissue evidence="2">Leaf</tissue>
    </source>
</reference>
<protein>
    <submittedName>
        <fullName evidence="2">Uncharacterized protein</fullName>
    </submittedName>
</protein>
<evidence type="ECO:0000313" key="3">
    <source>
        <dbReference type="Proteomes" id="UP000541444"/>
    </source>
</evidence>
<dbReference type="EMBL" id="JACGCM010001586">
    <property type="protein sequence ID" value="KAF6153097.1"/>
    <property type="molecule type" value="Genomic_DNA"/>
</dbReference>
<dbReference type="Proteomes" id="UP000541444">
    <property type="component" value="Unassembled WGS sequence"/>
</dbReference>